<protein>
    <submittedName>
        <fullName evidence="4">DNA-binding protein</fullName>
    </submittedName>
</protein>
<dbReference type="Gene3D" id="1.25.40.10">
    <property type="entry name" value="Tetratricopeptide repeat domain"/>
    <property type="match status" value="1"/>
</dbReference>
<keyword evidence="5" id="KW-1185">Reference proteome</keyword>
<dbReference type="PANTHER" id="PTHR35807">
    <property type="entry name" value="TRANSCRIPTIONAL REGULATOR REDD-RELATED"/>
    <property type="match status" value="1"/>
</dbReference>
<dbReference type="GO" id="GO:0003677">
    <property type="term" value="F:DNA binding"/>
    <property type="evidence" value="ECO:0007669"/>
    <property type="project" value="UniProtKB-KW"/>
</dbReference>
<reference evidence="4" key="1">
    <citation type="submission" date="2020-11" db="EMBL/GenBank/DDBJ databases">
        <title>Isolation and identification of active actinomycetes.</title>
        <authorList>
            <person name="Sun X."/>
        </authorList>
    </citation>
    <scope>NUCLEOTIDE SEQUENCE</scope>
    <source>
        <strain evidence="4">NEAU-A11</strain>
    </source>
</reference>
<dbReference type="Proteomes" id="UP000598146">
    <property type="component" value="Unassembled WGS sequence"/>
</dbReference>
<dbReference type="Gene3D" id="1.10.10.10">
    <property type="entry name" value="Winged helix-like DNA-binding domain superfamily/Winged helix DNA-binding domain"/>
    <property type="match status" value="1"/>
</dbReference>
<gene>
    <name evidence="4" type="ORF">I4J89_23025</name>
</gene>
<dbReference type="AlphaFoldDB" id="A0A931CD27"/>
<dbReference type="GO" id="GO:0006355">
    <property type="term" value="P:regulation of DNA-templated transcription"/>
    <property type="evidence" value="ECO:0007669"/>
    <property type="project" value="InterPro"/>
</dbReference>
<dbReference type="SUPFAM" id="SSF48452">
    <property type="entry name" value="TPR-like"/>
    <property type="match status" value="1"/>
</dbReference>
<dbReference type="InterPro" id="IPR036388">
    <property type="entry name" value="WH-like_DNA-bd_sf"/>
</dbReference>
<dbReference type="SUPFAM" id="SSF46894">
    <property type="entry name" value="C-terminal effector domain of the bipartite response regulators"/>
    <property type="match status" value="1"/>
</dbReference>
<organism evidence="4 5">
    <name type="scientific">Actinoplanes aureus</name>
    <dbReference type="NCBI Taxonomy" id="2792083"/>
    <lineage>
        <taxon>Bacteria</taxon>
        <taxon>Bacillati</taxon>
        <taxon>Actinomycetota</taxon>
        <taxon>Actinomycetes</taxon>
        <taxon>Micromonosporales</taxon>
        <taxon>Micromonosporaceae</taxon>
        <taxon>Actinoplanes</taxon>
    </lineage>
</organism>
<dbReference type="InterPro" id="IPR005158">
    <property type="entry name" value="BTAD"/>
</dbReference>
<comment type="caution">
    <text evidence="4">The sequence shown here is derived from an EMBL/GenBank/DDBJ whole genome shotgun (WGS) entry which is preliminary data.</text>
</comment>
<keyword evidence="2" id="KW-0804">Transcription</keyword>
<keyword evidence="1" id="KW-0805">Transcription regulation</keyword>
<dbReference type="PANTHER" id="PTHR35807:SF1">
    <property type="entry name" value="TRANSCRIPTIONAL REGULATOR REDD"/>
    <property type="match status" value="1"/>
</dbReference>
<dbReference type="Pfam" id="PF03704">
    <property type="entry name" value="BTAD"/>
    <property type="match status" value="1"/>
</dbReference>
<keyword evidence="4" id="KW-0238">DNA-binding</keyword>
<evidence type="ECO:0000256" key="1">
    <source>
        <dbReference type="ARBA" id="ARBA00023015"/>
    </source>
</evidence>
<dbReference type="SMART" id="SM01043">
    <property type="entry name" value="BTAD"/>
    <property type="match status" value="1"/>
</dbReference>
<dbReference type="InterPro" id="IPR011990">
    <property type="entry name" value="TPR-like_helical_dom_sf"/>
</dbReference>
<evidence type="ECO:0000313" key="4">
    <source>
        <dbReference type="EMBL" id="MBG0564326.1"/>
    </source>
</evidence>
<dbReference type="RefSeq" id="WP_196416118.1">
    <property type="nucleotide sequence ID" value="NZ_JADQTO010000011.1"/>
</dbReference>
<proteinExistence type="predicted"/>
<feature type="domain" description="Bacterial transcriptional activator" evidence="3">
    <location>
        <begin position="98"/>
        <end position="244"/>
    </location>
</feature>
<evidence type="ECO:0000256" key="2">
    <source>
        <dbReference type="ARBA" id="ARBA00023163"/>
    </source>
</evidence>
<dbReference type="InterPro" id="IPR016032">
    <property type="entry name" value="Sig_transdc_resp-reg_C-effctor"/>
</dbReference>
<evidence type="ECO:0000313" key="5">
    <source>
        <dbReference type="Proteomes" id="UP000598146"/>
    </source>
</evidence>
<accession>A0A931CD27</accession>
<name>A0A931CD27_9ACTN</name>
<sequence>MSSRVQLCGPFAVELGGRRADQAFPGRQGRLLFAYLVVAEPQPVHRDTLVEALWGDKPPASAGAALSVVISKVRTAVGPHILQGRAGLSLRLPEPAYVDVRTALASVHAAESSIAQHDWRRAWTVSLAAQFVGRRRFMPETDAPWAESWRRRLADARARALECYGTACLELGGPELPGAERAARELLEITPLRETGHLLLMRALAARGNVAEALAAYQHVRALLRDELGVSPCPALQDAYAALLA</sequence>
<dbReference type="InterPro" id="IPR051677">
    <property type="entry name" value="AfsR-DnrI-RedD_regulator"/>
</dbReference>
<evidence type="ECO:0000259" key="3">
    <source>
        <dbReference type="SMART" id="SM01043"/>
    </source>
</evidence>
<dbReference type="EMBL" id="JADQTO010000011">
    <property type="protein sequence ID" value="MBG0564326.1"/>
    <property type="molecule type" value="Genomic_DNA"/>
</dbReference>